<evidence type="ECO:0000313" key="1">
    <source>
        <dbReference type="EMBL" id="KAK9926828.1"/>
    </source>
</evidence>
<comment type="caution">
    <text evidence="1">The sequence shown here is derived from an EMBL/GenBank/DDBJ whole genome shotgun (WGS) entry which is preliminary data.</text>
</comment>
<keyword evidence="2" id="KW-1185">Reference proteome</keyword>
<dbReference type="PANTHER" id="PTHR33985">
    <property type="entry name" value="OS02G0491300 PROTEIN-RELATED"/>
    <property type="match status" value="1"/>
</dbReference>
<dbReference type="Proteomes" id="UP001457282">
    <property type="component" value="Unassembled WGS sequence"/>
</dbReference>
<dbReference type="InterPro" id="IPR052806">
    <property type="entry name" value="Fasciclin-like_AGP"/>
</dbReference>
<protein>
    <submittedName>
        <fullName evidence="1">Uncharacterized protein</fullName>
    </submittedName>
</protein>
<dbReference type="PANTHER" id="PTHR33985:SF17">
    <property type="entry name" value="FASCICLIN-LIKE ARABINOGALACTAN PROTEIN 20"/>
    <property type="match status" value="1"/>
</dbReference>
<dbReference type="AlphaFoldDB" id="A0AAW1WQD6"/>
<reference evidence="1 2" key="1">
    <citation type="journal article" date="2023" name="G3 (Bethesda)">
        <title>A chromosome-length genome assembly and annotation of blackberry (Rubus argutus, cv. 'Hillquist').</title>
        <authorList>
            <person name="Bruna T."/>
            <person name="Aryal R."/>
            <person name="Dudchenko O."/>
            <person name="Sargent D.J."/>
            <person name="Mead D."/>
            <person name="Buti M."/>
            <person name="Cavallini A."/>
            <person name="Hytonen T."/>
            <person name="Andres J."/>
            <person name="Pham M."/>
            <person name="Weisz D."/>
            <person name="Mascagni F."/>
            <person name="Usai G."/>
            <person name="Natali L."/>
            <person name="Bassil N."/>
            <person name="Fernandez G.E."/>
            <person name="Lomsadze A."/>
            <person name="Armour M."/>
            <person name="Olukolu B."/>
            <person name="Poorten T."/>
            <person name="Britton C."/>
            <person name="Davik J."/>
            <person name="Ashrafi H."/>
            <person name="Aiden E.L."/>
            <person name="Borodovsky M."/>
            <person name="Worthington M."/>
        </authorList>
    </citation>
    <scope>NUCLEOTIDE SEQUENCE [LARGE SCALE GENOMIC DNA]</scope>
    <source>
        <strain evidence="1">PI 553951</strain>
    </source>
</reference>
<dbReference type="EMBL" id="JBEDUW010000005">
    <property type="protein sequence ID" value="KAK9926828.1"/>
    <property type="molecule type" value="Genomic_DNA"/>
</dbReference>
<name>A0AAW1WQD6_RUBAR</name>
<organism evidence="1 2">
    <name type="scientific">Rubus argutus</name>
    <name type="common">Southern blackberry</name>
    <dbReference type="NCBI Taxonomy" id="59490"/>
    <lineage>
        <taxon>Eukaryota</taxon>
        <taxon>Viridiplantae</taxon>
        <taxon>Streptophyta</taxon>
        <taxon>Embryophyta</taxon>
        <taxon>Tracheophyta</taxon>
        <taxon>Spermatophyta</taxon>
        <taxon>Magnoliopsida</taxon>
        <taxon>eudicotyledons</taxon>
        <taxon>Gunneridae</taxon>
        <taxon>Pentapetalae</taxon>
        <taxon>rosids</taxon>
        <taxon>fabids</taxon>
        <taxon>Rosales</taxon>
        <taxon>Rosaceae</taxon>
        <taxon>Rosoideae</taxon>
        <taxon>Rosoideae incertae sedis</taxon>
        <taxon>Rubus</taxon>
    </lineage>
</organism>
<sequence length="195" mass="21153">MDNSLSLCSNSTSTLSQTLQTLKLLPTGTKIPTMLSEHSLVVTVLPSDSIISLNNVKITTGSPIYDDGFLIILEVENLFDPNYQLVAPISVPFPDLICGSSSSVNGTSTIGFLGASWFEGARGVQRSNGYAVMASFFDLQLVGFKNPSMLTVFGSLDQAMENPLKDLLEFSFSFGDLIFSDCLELPDFSFVFSYI</sequence>
<gene>
    <name evidence="1" type="ORF">M0R45_024037</name>
</gene>
<evidence type="ECO:0000313" key="2">
    <source>
        <dbReference type="Proteomes" id="UP001457282"/>
    </source>
</evidence>
<proteinExistence type="predicted"/>
<accession>A0AAW1WQD6</accession>